<feature type="compositionally biased region" description="Basic and acidic residues" evidence="1">
    <location>
        <begin position="2104"/>
        <end position="2116"/>
    </location>
</feature>
<feature type="compositionally biased region" description="Acidic residues" evidence="1">
    <location>
        <begin position="1445"/>
        <end position="1466"/>
    </location>
</feature>
<feature type="region of interest" description="Disordered" evidence="1">
    <location>
        <begin position="545"/>
        <end position="1217"/>
    </location>
</feature>
<feature type="compositionally biased region" description="Polar residues" evidence="1">
    <location>
        <begin position="837"/>
        <end position="852"/>
    </location>
</feature>
<feature type="compositionally biased region" description="Acidic residues" evidence="1">
    <location>
        <begin position="1100"/>
        <end position="1109"/>
    </location>
</feature>
<sequence length="2268" mass="252832">MEFWRDLFQMCDNNGSAVSSSSSSSQAESAVIDENTKRPSKRRRLGLHRSSSGVGFTSLLKGRYKLPAVYLLVSLLKETGVASNWDRLCLLAHGLPTIFKTFAESDIRAGLALVGLAGISTGQPITGLSTSALFTTYLSRVDSYGLSILSILQDATALDLYNLRAFICRQTIENGYDDADWSEEYKSEIIESCAGCIDQEHPKRFVDDIDKKQRQQLLEKRRRRKKTSCENPSVPKEVMASGFPLLVHIQIWLHQHHVERAAELTRKMDSSSSLDDEVKDKAWLEIWNYLLANGSLFLDGNIETPGYLKKRDFMYNFMACQEKNAKENMMDFFEGLANRVYDQKDASMEEKQYVLLACQQTVLRLLLKMRGLGSVTILEFVKETKWPVEIDGHNAAKDLNEWGANFLRQTQKIPSTLIDETTGLVDLLRRYERTPKTDANEDKFDDFLLPESPSVPVECATEEKVVTREESFTGDLPTTNVEAEQLLYQEEFVTDTLETKNDVYQEENYDHNIAEGINEEVYDDDDEEIEVLDVDDDDEEVEVLDVDDESEDEDEDGVSRPHVYVDDDADKEGEYNRVVNDGQDNYLVDDEDCYTDDEDERQEQYDDGEDSKDVNRYHQSEILNDDDDDDDDESVIGLEIVDDEDNDHDDQDDFKEELEDADGVVNYNGVESRIKSKHSDNGQAEDISTEKRANEDSKDTDTRQKDDSISNEASRSVHETNEAKQDVVNESDATDDEHEHIQRIDKIETEVAAVGGEFGDTTEEEDGNEKFRANRTAQADLRADATSTVGYASQVEDGYEPEDTHGYTEEEVSEAIHTEDEEDERMRKQKSHANVAGTVQHSQTGPKSSHTNNEGDSHLRTDHSRLIDGSTDRQQSPLEPASDDMDMADEHTEQEDDIGAEFSELEENQEGTSDAKLMSPRSPPASADSKDPKTLLDFAQTAQKTHDWTRHAKEAPPGPKQVDSNNEGVEEKGQMTTEGKSIAQETKSVALSFDADDENYATEGCKSLETEDESVNQEAMEDTENDTDTRIDRASIEEALVNKENDESLIYADSEDELQSEDDDDEEIDAVSTTNDEIQGKAPEEIEKSEGKQDEIIVIDSEDDDEDSVHEESNAMSADEDVGDGISGASEKLCFTEQPGADETLGNDESAPSTTKEAEAQEESNENKDDDDDDDLKARTNEDNVEYENSIKDKIHDNKKASHSGGSEGHHIDSKEDVIIVDNIFNDDVGGLEASFDEKSSAQKECDANNNAGTPFIVEPEARDGDVIVMSHVEDGGQVQQDNYDISEEKNVDTGTPEPMSNEKATGHGSDDVDSDDKPFKDTVDNPKAREENEHMPIEDESSLGDNEVVPAAINDQPVEEDAEDEVKDDEISSIKDKTQPVAVHKPESPTTDNAQPQKQDETDKTMDEDDVIDSGPEGNDGSLSSKDEIQPNTTSVDGKHNESNEDAEIVESGSDDEGLSSDDETQPIIEAGNDHVDDDGDDEVLPVAINDQSMEQDAEDNVKDSEKSNGWDETQPTGVHQPESSTTDNAQPHKQDKLDETKDEDEAIRGALSIKNESQPNIENTTNVDVEQYKANEEAEVVESGSNRDIEALSSDGSTTKDIEDEKRKVDADLEPRSTEKGVGIETIESTGNKDVEVELEVELETEECKDAMMDVEEDSKEDMMIDDNDQQGINRDCMKEDTDADTDVPMNEIPTRNSVNTVTGTDLEDAKDRTNQDSLNEDTTMNDVIQLTDRRNQSENNDDNSDREESDSDSSDEIVIVDQPEKEESNDGNQKEEEMEVENDISGPSEQFLARTVDDEKTGNFVTSKECQEDEKAENSEHSNSCSNDEVNDPLDSRDDIMVKTNKEETVENEVVPVKDDSKSYDALDDTTDQIPKEKKELRLEPGNTYQYLVGDVVDLKSAHKGYVDKARITAVNPDNTYDVKINMTGHQKKSVKPEQIIESSKKTDLANVALVHDEGKQQNVDDTNEAGPSDIPQFIGGEPKYEISTPTRKSSRKRKTGRTDDERSVSTSSRSMRSKQGSPTTRRSKQGPGTLRRTGEEEESGEEKSVDISVAGSVRSTASRPKRGAARRGVRNKNKDEDSTAPTAKKSMIRAGLPPRPPKDSSKNTKNIDIENDDEVSVKSRVSTRSRSSTTARSSKQKKKNVDNDDNNDDEVSVQSRISTRSRSSTARSSKQKNNAAENDDDDDDEASVQSRVSVRSRSSAARSSKQEAKLSSITEDTIQNNVDFSKMTVKELQSECRKRKISYTGLRKAALIEKLQSTMD</sequence>
<feature type="domain" description="SAP" evidence="2">
    <location>
        <begin position="2232"/>
        <end position="2267"/>
    </location>
</feature>
<feature type="compositionally biased region" description="Acidic residues" evidence="1">
    <location>
        <begin position="881"/>
        <end position="909"/>
    </location>
</feature>
<dbReference type="KEGG" id="fcy:FRACYDRAFT_249258"/>
<feature type="compositionally biased region" description="Basic and acidic residues" evidence="1">
    <location>
        <begin position="1600"/>
        <end position="1621"/>
    </location>
</feature>
<feature type="region of interest" description="Disordered" evidence="1">
    <location>
        <begin position="15"/>
        <end position="44"/>
    </location>
</feature>
<feature type="compositionally biased region" description="Low complexity" evidence="1">
    <location>
        <begin position="2012"/>
        <end position="2025"/>
    </location>
</feature>
<feature type="region of interest" description="Disordered" evidence="1">
    <location>
        <begin position="1272"/>
        <end position="1567"/>
    </location>
</feature>
<feature type="compositionally biased region" description="Basic and acidic residues" evidence="1">
    <location>
        <begin position="1078"/>
        <end position="1095"/>
    </location>
</feature>
<dbReference type="EMBL" id="KV784378">
    <property type="protein sequence ID" value="OEU08915.1"/>
    <property type="molecule type" value="Genomic_DNA"/>
</dbReference>
<feature type="compositionally biased region" description="Low complexity" evidence="1">
    <location>
        <begin position="2126"/>
        <end position="2141"/>
    </location>
</feature>
<feature type="compositionally biased region" description="Acidic residues" evidence="1">
    <location>
        <begin position="1742"/>
        <end position="1758"/>
    </location>
</feature>
<feature type="compositionally biased region" description="Polar residues" evidence="1">
    <location>
        <begin position="1389"/>
        <end position="1398"/>
    </location>
</feature>
<reference evidence="3 4" key="1">
    <citation type="submission" date="2016-09" db="EMBL/GenBank/DDBJ databases">
        <title>Extensive genetic diversity and differential bi-allelic expression allows diatom success in the polar Southern Ocean.</title>
        <authorList>
            <consortium name="DOE Joint Genome Institute"/>
            <person name="Mock T."/>
            <person name="Otillar R.P."/>
            <person name="Strauss J."/>
            <person name="Dupont C."/>
            <person name="Frickenhaus S."/>
            <person name="Maumus F."/>
            <person name="Mcmullan M."/>
            <person name="Sanges R."/>
            <person name="Schmutz J."/>
            <person name="Toseland A."/>
            <person name="Valas R."/>
            <person name="Veluchamy A."/>
            <person name="Ward B.J."/>
            <person name="Allen A."/>
            <person name="Barry K."/>
            <person name="Falciatore A."/>
            <person name="Ferrante M."/>
            <person name="Fortunato A.E."/>
            <person name="Gloeckner G."/>
            <person name="Gruber A."/>
            <person name="Hipkin R."/>
            <person name="Janech M."/>
            <person name="Kroth P."/>
            <person name="Leese F."/>
            <person name="Lindquist E."/>
            <person name="Lyon B.R."/>
            <person name="Martin J."/>
            <person name="Mayer C."/>
            <person name="Parker M."/>
            <person name="Quesneville H."/>
            <person name="Raymond J."/>
            <person name="Uhlig C."/>
            <person name="Valentin K.U."/>
            <person name="Worden A.Z."/>
            <person name="Armbrust E.V."/>
            <person name="Bowler C."/>
            <person name="Green B."/>
            <person name="Moulton V."/>
            <person name="Van Oosterhout C."/>
            <person name="Grigoriev I."/>
        </authorList>
    </citation>
    <scope>NUCLEOTIDE SEQUENCE [LARGE SCALE GENOMIC DNA]</scope>
    <source>
        <strain evidence="3 4">CCMP1102</strain>
    </source>
</reference>
<feature type="compositionally biased region" description="Acidic residues" evidence="1">
    <location>
        <begin position="2185"/>
        <end position="2194"/>
    </location>
</feature>
<organism evidence="3 4">
    <name type="scientific">Fragilariopsis cylindrus CCMP1102</name>
    <dbReference type="NCBI Taxonomy" id="635003"/>
    <lineage>
        <taxon>Eukaryota</taxon>
        <taxon>Sar</taxon>
        <taxon>Stramenopiles</taxon>
        <taxon>Ochrophyta</taxon>
        <taxon>Bacillariophyta</taxon>
        <taxon>Bacillariophyceae</taxon>
        <taxon>Bacillariophycidae</taxon>
        <taxon>Bacillariales</taxon>
        <taxon>Bacillariaceae</taxon>
        <taxon>Fragilariopsis</taxon>
    </lineage>
</organism>
<feature type="compositionally biased region" description="Basic and acidic residues" evidence="1">
    <location>
        <begin position="1837"/>
        <end position="1852"/>
    </location>
</feature>
<dbReference type="Gene3D" id="1.10.720.30">
    <property type="entry name" value="SAP domain"/>
    <property type="match status" value="1"/>
</dbReference>
<accession>A0A1E7EST9</accession>
<feature type="compositionally biased region" description="Basic and acidic residues" evidence="1">
    <location>
        <begin position="1189"/>
        <end position="1200"/>
    </location>
</feature>
<feature type="region of interest" description="Disordered" evidence="1">
    <location>
        <begin position="1657"/>
        <end position="1853"/>
    </location>
</feature>
<feature type="compositionally biased region" description="Basic and acidic residues" evidence="1">
    <location>
        <begin position="688"/>
        <end position="708"/>
    </location>
</feature>
<feature type="compositionally biased region" description="Low complexity" evidence="1">
    <location>
        <begin position="16"/>
        <end position="30"/>
    </location>
</feature>
<feature type="compositionally biased region" description="Basic and acidic residues" evidence="1">
    <location>
        <begin position="1305"/>
        <end position="1338"/>
    </location>
</feature>
<feature type="compositionally biased region" description="Basic and acidic residues" evidence="1">
    <location>
        <begin position="715"/>
        <end position="727"/>
    </location>
</feature>
<feature type="compositionally biased region" description="Basic and acidic residues" evidence="1">
    <location>
        <begin position="1765"/>
        <end position="1778"/>
    </location>
</feature>
<feature type="compositionally biased region" description="Basic and acidic residues" evidence="1">
    <location>
        <begin position="853"/>
        <end position="866"/>
    </location>
</feature>
<feature type="compositionally biased region" description="Polar residues" evidence="1">
    <location>
        <begin position="1718"/>
        <end position="1731"/>
    </location>
</feature>
<evidence type="ECO:0000256" key="1">
    <source>
        <dbReference type="SAM" id="MobiDB-lite"/>
    </source>
</evidence>
<feature type="compositionally biased region" description="Acidic residues" evidence="1">
    <location>
        <begin position="1160"/>
        <end position="1175"/>
    </location>
</feature>
<keyword evidence="4" id="KW-1185">Reference proteome</keyword>
<dbReference type="InParanoid" id="A0A1E7EST9"/>
<evidence type="ECO:0000313" key="3">
    <source>
        <dbReference type="EMBL" id="OEU08915.1"/>
    </source>
</evidence>
<feature type="region of interest" description="Disordered" evidence="1">
    <location>
        <begin position="1236"/>
        <end position="1259"/>
    </location>
</feature>
<feature type="compositionally biased region" description="Basic and acidic residues" evidence="1">
    <location>
        <begin position="944"/>
        <end position="954"/>
    </location>
</feature>
<feature type="compositionally biased region" description="Basic and acidic residues" evidence="1">
    <location>
        <begin position="802"/>
        <end position="818"/>
    </location>
</feature>
<feature type="compositionally biased region" description="Acidic residues" evidence="1">
    <location>
        <begin position="1657"/>
        <end position="1671"/>
    </location>
</feature>
<protein>
    <recommendedName>
        <fullName evidence="2">SAP domain-containing protein</fullName>
    </recommendedName>
</protein>
<evidence type="ECO:0000313" key="4">
    <source>
        <dbReference type="Proteomes" id="UP000095751"/>
    </source>
</evidence>
<feature type="compositionally biased region" description="Acidic residues" evidence="1">
    <location>
        <begin position="1358"/>
        <end position="1369"/>
    </location>
</feature>
<dbReference type="InterPro" id="IPR003034">
    <property type="entry name" value="SAP_dom"/>
</dbReference>
<feature type="compositionally biased region" description="Acidic residues" evidence="1">
    <location>
        <begin position="1010"/>
        <end position="1026"/>
    </location>
</feature>
<feature type="region of interest" description="Disordered" evidence="1">
    <location>
        <begin position="1954"/>
        <end position="2225"/>
    </location>
</feature>
<dbReference type="InterPro" id="IPR036361">
    <property type="entry name" value="SAP_dom_sf"/>
</dbReference>
<dbReference type="OrthoDB" id="10675192at2759"/>
<feature type="region of interest" description="Disordered" evidence="1">
    <location>
        <begin position="1580"/>
        <end position="1635"/>
    </location>
</feature>
<feature type="compositionally biased region" description="Polar residues" evidence="1">
    <location>
        <begin position="1512"/>
        <end position="1531"/>
    </location>
</feature>
<feature type="compositionally biased region" description="Low complexity" evidence="1">
    <location>
        <begin position="2160"/>
        <end position="2184"/>
    </location>
</feature>
<feature type="compositionally biased region" description="Basic and acidic residues" evidence="1">
    <location>
        <begin position="737"/>
        <end position="749"/>
    </location>
</feature>
<feature type="compositionally biased region" description="Acidic residues" evidence="1">
    <location>
        <begin position="587"/>
        <end position="610"/>
    </location>
</feature>
<feature type="compositionally biased region" description="Basic and acidic residues" evidence="1">
    <location>
        <begin position="1532"/>
        <end position="1541"/>
    </location>
</feature>
<feature type="compositionally biased region" description="Basic and acidic residues" evidence="1">
    <location>
        <begin position="1370"/>
        <end position="1379"/>
    </location>
</feature>
<feature type="compositionally biased region" description="Basic and acidic residues" evidence="1">
    <location>
        <begin position="1027"/>
        <end position="1046"/>
    </location>
</feature>
<feature type="compositionally biased region" description="Basic residues" evidence="1">
    <location>
        <begin position="2067"/>
        <end position="2079"/>
    </location>
</feature>
<feature type="compositionally biased region" description="Low complexity" evidence="1">
    <location>
        <begin position="2195"/>
        <end position="2211"/>
    </location>
</feature>
<feature type="compositionally biased region" description="Acidic residues" evidence="1">
    <location>
        <begin position="545"/>
        <end position="556"/>
    </location>
</feature>
<gene>
    <name evidence="3" type="ORF">FRACYDRAFT_249258</name>
</gene>
<dbReference type="SMART" id="SM00513">
    <property type="entry name" value="SAP"/>
    <property type="match status" value="1"/>
</dbReference>
<dbReference type="Pfam" id="PF02037">
    <property type="entry name" value="SAP"/>
    <property type="match status" value="1"/>
</dbReference>
<feature type="compositionally biased region" description="Acidic residues" evidence="1">
    <location>
        <begin position="623"/>
        <end position="662"/>
    </location>
</feature>
<feature type="compositionally biased region" description="Basic and acidic residues" evidence="1">
    <location>
        <begin position="1236"/>
        <end position="1247"/>
    </location>
</feature>
<evidence type="ECO:0000259" key="2">
    <source>
        <dbReference type="SMART" id="SM00513"/>
    </source>
</evidence>
<feature type="compositionally biased region" description="Polar residues" evidence="1">
    <location>
        <begin position="1556"/>
        <end position="1567"/>
    </location>
</feature>
<feature type="compositionally biased region" description="Polar residues" evidence="1">
    <location>
        <begin position="1696"/>
        <end position="1706"/>
    </location>
</feature>
<feature type="compositionally biased region" description="Basic and acidic residues" evidence="1">
    <location>
        <begin position="1208"/>
        <end position="1217"/>
    </location>
</feature>
<feature type="compositionally biased region" description="Basic and acidic residues" evidence="1">
    <location>
        <begin position="1501"/>
        <end position="1511"/>
    </location>
</feature>
<feature type="compositionally biased region" description="Polar residues" evidence="1">
    <location>
        <begin position="974"/>
        <end position="989"/>
    </location>
</feature>
<dbReference type="Proteomes" id="UP000095751">
    <property type="component" value="Unassembled WGS sequence"/>
</dbReference>
<name>A0A1E7EST9_9STRA</name>
<feature type="compositionally biased region" description="Acidic residues" evidence="1">
    <location>
        <begin position="1053"/>
        <end position="1069"/>
    </location>
</feature>
<proteinExistence type="predicted"/>